<dbReference type="EMBL" id="JACXLD010000042">
    <property type="protein sequence ID" value="MBD2860362.1"/>
    <property type="molecule type" value="Genomic_DNA"/>
</dbReference>
<feature type="non-terminal residue" evidence="1">
    <location>
        <position position="1"/>
    </location>
</feature>
<evidence type="ECO:0000313" key="2">
    <source>
        <dbReference type="Proteomes" id="UP000610558"/>
    </source>
</evidence>
<accession>A0A927C5G9</accession>
<dbReference type="AlphaFoldDB" id="A0A927C5G9"/>
<organism evidence="1 2">
    <name type="scientific">Spongiibacter pelagi</name>
    <dbReference type="NCBI Taxonomy" id="2760804"/>
    <lineage>
        <taxon>Bacteria</taxon>
        <taxon>Pseudomonadati</taxon>
        <taxon>Pseudomonadota</taxon>
        <taxon>Gammaproteobacteria</taxon>
        <taxon>Cellvibrionales</taxon>
        <taxon>Spongiibacteraceae</taxon>
        <taxon>Spongiibacter</taxon>
    </lineage>
</organism>
<dbReference type="Proteomes" id="UP000610558">
    <property type="component" value="Unassembled WGS sequence"/>
</dbReference>
<gene>
    <name evidence="1" type="ORF">IB286_15325</name>
</gene>
<comment type="caution">
    <text evidence="1">The sequence shown here is derived from an EMBL/GenBank/DDBJ whole genome shotgun (WGS) entry which is preliminary data.</text>
</comment>
<keyword evidence="2" id="KW-1185">Reference proteome</keyword>
<protein>
    <submittedName>
        <fullName evidence="1">HlyD family secretion protein</fullName>
    </submittedName>
</protein>
<sequence length="37" mass="4239">DHFYEVVEGLEAGSDYVSQNSYLIKADIEKSEAEHEH</sequence>
<name>A0A927C5G9_9GAMM</name>
<evidence type="ECO:0000313" key="1">
    <source>
        <dbReference type="EMBL" id="MBD2860362.1"/>
    </source>
</evidence>
<reference evidence="1" key="1">
    <citation type="submission" date="2020-09" db="EMBL/GenBank/DDBJ databases">
        <authorList>
            <person name="Yoon J.-W."/>
        </authorList>
    </citation>
    <scope>NUCLEOTIDE SEQUENCE</scope>
    <source>
        <strain evidence="1">KMU-158</strain>
    </source>
</reference>
<proteinExistence type="predicted"/>